<dbReference type="Proteomes" id="UP000032309">
    <property type="component" value="Unassembled WGS sequence"/>
</dbReference>
<organism evidence="2 3">
    <name type="scientific">Candidatus Brocadia sinica JPN1</name>
    <dbReference type="NCBI Taxonomy" id="1197129"/>
    <lineage>
        <taxon>Bacteria</taxon>
        <taxon>Pseudomonadati</taxon>
        <taxon>Planctomycetota</taxon>
        <taxon>Candidatus Brocadiia</taxon>
        <taxon>Candidatus Brocadiales</taxon>
        <taxon>Candidatus Brocadiaceae</taxon>
        <taxon>Candidatus Brocadia</taxon>
    </lineage>
</organism>
<dbReference type="Pfam" id="PF22205">
    <property type="entry name" value="Csm6_6H"/>
    <property type="match status" value="1"/>
</dbReference>
<protein>
    <submittedName>
        <fullName evidence="2">CRISPR-associated protein Cas02710</fullName>
    </submittedName>
</protein>
<name>A0ABQ0JTI3_9BACT</name>
<dbReference type="SUPFAM" id="SSF52980">
    <property type="entry name" value="Restriction endonuclease-like"/>
    <property type="match status" value="1"/>
</dbReference>
<feature type="domain" description="Csm6 6H" evidence="1">
    <location>
        <begin position="151"/>
        <end position="234"/>
    </location>
</feature>
<dbReference type="EMBL" id="BAFN01000001">
    <property type="protein sequence ID" value="GAN32037.1"/>
    <property type="molecule type" value="Genomic_DNA"/>
</dbReference>
<sequence length="408" mass="46713">MVRAMIISVGGTTAPIIKSITEYRPEFVSFLASQDTCDYVPEIKKGIQEAGHSIKNETTLADDVNDLYHCFGKAEEAVKRVLSKGYRSDEVIVDYTGGTKNMSVALSLSAITHGFSFSYVGGAERTKGGVGIVINGKEKVCKSVNPWDFLAIDERKKISFLFNTNQFKAAKELADEALEKSTRYKTVFKKLSFLIDGYYNWDLFRHGDAKGKFERARIEELLETEDERIRLFAKATLQLKPQLELLSQQRRQPDRLFILDIFSNAERRFDEGKIDDAIVRLYRVVEMLAQERLLDKHGVDTSNVSEEKIPQQVRDAFISKYKDKKDGKIKIPQSTAFELLEVLGDDLGKEFHKRLPQFRQIQSQRNNSYLVHGFDCAGENTYLKFKEFILDLNIFRAEDVIVFPRLNI</sequence>
<keyword evidence="3" id="KW-1185">Reference proteome</keyword>
<dbReference type="Pfam" id="PF09670">
    <property type="entry name" value="Cas_Cas02710"/>
    <property type="match status" value="1"/>
</dbReference>
<evidence type="ECO:0000313" key="2">
    <source>
        <dbReference type="EMBL" id="GAN32037.1"/>
    </source>
</evidence>
<dbReference type="InterPro" id="IPR014082">
    <property type="entry name" value="CRISPR-assoc_prot_Cas02710"/>
</dbReference>
<dbReference type="InterPro" id="IPR054008">
    <property type="entry name" value="Csm6_6H"/>
</dbReference>
<comment type="caution">
    <text evidence="2">The sequence shown here is derived from an EMBL/GenBank/DDBJ whole genome shotgun (WGS) entry which is preliminary data.</text>
</comment>
<dbReference type="InterPro" id="IPR011335">
    <property type="entry name" value="Restrct_endonuc-II-like"/>
</dbReference>
<dbReference type="NCBIfam" id="TIGR02710">
    <property type="entry name" value="TIGR02710 family CRISPR-associated CARF protein"/>
    <property type="match status" value="1"/>
</dbReference>
<evidence type="ECO:0000259" key="1">
    <source>
        <dbReference type="Pfam" id="PF22205"/>
    </source>
</evidence>
<accession>A0ABQ0JTI3</accession>
<gene>
    <name evidence="2" type="ORF">BROSI_A0541</name>
</gene>
<reference evidence="3" key="1">
    <citation type="journal article" date="2015" name="Genome Announc.">
        <title>Draft Genome Sequence of an Anaerobic Ammonium-Oxidizing Bacterium, "Candidatus Brocadia sinica".</title>
        <authorList>
            <person name="Oshiki M."/>
            <person name="Shinyako-Hata K."/>
            <person name="Satoh H."/>
            <person name="Okabe S."/>
        </authorList>
    </citation>
    <scope>NUCLEOTIDE SEQUENCE [LARGE SCALE GENOMIC DNA]</scope>
    <source>
        <strain evidence="3">JPN1</strain>
    </source>
</reference>
<dbReference type="Gene3D" id="3.40.50.10770">
    <property type="entry name" value="Hypothetical protein VC1899 like domain (Restriction endonuclease-like)"/>
    <property type="match status" value="1"/>
</dbReference>
<proteinExistence type="predicted"/>
<dbReference type="RefSeq" id="WP_052562127.1">
    <property type="nucleotide sequence ID" value="NZ_BAFN01000001.1"/>
</dbReference>
<evidence type="ECO:0000313" key="3">
    <source>
        <dbReference type="Proteomes" id="UP000032309"/>
    </source>
</evidence>